<dbReference type="Pfam" id="PF01221">
    <property type="entry name" value="Dynein_light"/>
    <property type="match status" value="1"/>
</dbReference>
<evidence type="ECO:0000313" key="2">
    <source>
        <dbReference type="Proteomes" id="UP000078200"/>
    </source>
</evidence>
<protein>
    <submittedName>
        <fullName evidence="1">Dynein light chain</fullName>
    </submittedName>
</protein>
<sequence length="136" mass="15048">MADEGQGQEKEADKKIHSDMNEEMRIEAIELSMTACEKYSTNYEQAARVIKETMDKKFGIYWHVVVGEGFGFEARLQSGVQLISKIFGRILRSLPSSVLQSSSIISAAYKALDCKQAAIPHGGGDFVAHSNISYNI</sequence>
<organism evidence="1 2">
    <name type="scientific">Glossina austeni</name>
    <name type="common">Savannah tsetse fly</name>
    <dbReference type="NCBI Taxonomy" id="7395"/>
    <lineage>
        <taxon>Eukaryota</taxon>
        <taxon>Metazoa</taxon>
        <taxon>Ecdysozoa</taxon>
        <taxon>Arthropoda</taxon>
        <taxon>Hexapoda</taxon>
        <taxon>Insecta</taxon>
        <taxon>Pterygota</taxon>
        <taxon>Neoptera</taxon>
        <taxon>Endopterygota</taxon>
        <taxon>Diptera</taxon>
        <taxon>Brachycera</taxon>
        <taxon>Muscomorpha</taxon>
        <taxon>Hippoboscoidea</taxon>
        <taxon>Glossinidae</taxon>
        <taxon>Glossina</taxon>
    </lineage>
</organism>
<name>A0A1A9V8H4_GLOAU</name>
<dbReference type="InterPro" id="IPR001372">
    <property type="entry name" value="Dynein_light_chain_typ-1/2"/>
</dbReference>
<accession>A0A1A9V8H4</accession>
<dbReference type="InterPro" id="IPR037177">
    <property type="entry name" value="DLC_sf"/>
</dbReference>
<dbReference type="SUPFAM" id="SSF54648">
    <property type="entry name" value="DLC"/>
    <property type="match status" value="1"/>
</dbReference>
<reference evidence="1" key="1">
    <citation type="submission" date="2020-05" db="UniProtKB">
        <authorList>
            <consortium name="EnsemblMetazoa"/>
        </authorList>
    </citation>
    <scope>IDENTIFICATION</scope>
    <source>
        <strain evidence="1">TTRI</strain>
    </source>
</reference>
<evidence type="ECO:0000313" key="1">
    <source>
        <dbReference type="EnsemblMetazoa" id="GAUT029231-PA"/>
    </source>
</evidence>
<dbReference type="VEuPathDB" id="VectorBase:GAUT029231"/>
<dbReference type="SMART" id="SM01375">
    <property type="entry name" value="Dynein_light"/>
    <property type="match status" value="1"/>
</dbReference>
<dbReference type="AlphaFoldDB" id="A0A1A9V8H4"/>
<dbReference type="GO" id="GO:0030286">
    <property type="term" value="C:dynein complex"/>
    <property type="evidence" value="ECO:0007669"/>
    <property type="project" value="InterPro"/>
</dbReference>
<dbReference type="EnsemblMetazoa" id="GAUT029231-RA">
    <property type="protein sequence ID" value="GAUT029231-PA"/>
    <property type="gene ID" value="GAUT029231"/>
</dbReference>
<dbReference type="CDD" id="cd21453">
    <property type="entry name" value="DLC-like_DNAL4"/>
    <property type="match status" value="1"/>
</dbReference>
<dbReference type="GO" id="GO:0007017">
    <property type="term" value="P:microtubule-based process"/>
    <property type="evidence" value="ECO:0007669"/>
    <property type="project" value="InterPro"/>
</dbReference>
<dbReference type="Gene3D" id="3.30.740.10">
    <property type="entry name" value="Protein Inhibitor Of Neuronal Nitric Oxide Synthase"/>
    <property type="match status" value="1"/>
</dbReference>
<keyword evidence="2" id="KW-1185">Reference proteome</keyword>
<dbReference type="Proteomes" id="UP000078200">
    <property type="component" value="Unassembled WGS sequence"/>
</dbReference>
<proteinExistence type="predicted"/>
<dbReference type="STRING" id="7395.A0A1A9V8H4"/>